<reference evidence="2 3" key="1">
    <citation type="submission" date="2021-06" db="EMBL/GenBank/DDBJ databases">
        <title>Halomicroarcula sp. a new haloarchaeum isolated from saline soil.</title>
        <authorList>
            <person name="Duran-Viseras A."/>
            <person name="Sanchez-Porro C."/>
            <person name="Ventosa A."/>
        </authorList>
    </citation>
    <scope>NUCLEOTIDE SEQUENCE [LARGE SCALE GENOMIC DNA]</scope>
    <source>
        <strain evidence="2 3">F13</strain>
    </source>
</reference>
<feature type="transmembrane region" description="Helical" evidence="1">
    <location>
        <begin position="111"/>
        <end position="134"/>
    </location>
</feature>
<comment type="cofactor">
    <cofactor evidence="1">
        <name>Fe(2+)</name>
        <dbReference type="ChEBI" id="CHEBI:29033"/>
    </cofactor>
</comment>
<name>A0AAW4PRA1_9EURY</name>
<comment type="caution">
    <text evidence="2">The sequence shown here is derived from an EMBL/GenBank/DDBJ whole genome shotgun (WGS) entry which is preliminary data.</text>
</comment>
<feature type="transmembrane region" description="Helical" evidence="1">
    <location>
        <begin position="196"/>
        <end position="214"/>
    </location>
</feature>
<protein>
    <recommendedName>
        <fullName evidence="1">Probable beta-carotene 15,15'-dioxygenase</fullName>
        <ecNumber evidence="1">1.13.11.63</ecNumber>
    </recommendedName>
</protein>
<dbReference type="EMBL" id="RKLR01000002">
    <property type="protein sequence ID" value="MBX0322857.1"/>
    <property type="molecule type" value="Genomic_DNA"/>
</dbReference>
<comment type="subcellular location">
    <subcellularLocation>
        <location evidence="1">Cell membrane</location>
        <topology evidence="1">Multi-pass membrane protein</topology>
    </subcellularLocation>
</comment>
<dbReference type="Pfam" id="PF15461">
    <property type="entry name" value="BCD"/>
    <property type="match status" value="1"/>
</dbReference>
<feature type="transmembrane region" description="Helical" evidence="1">
    <location>
        <begin position="226"/>
        <end position="249"/>
    </location>
</feature>
<comment type="caution">
    <text evidence="1">Lacks conserved residue(s) required for the propagation of feature annotation.</text>
</comment>
<keyword evidence="1" id="KW-0812">Transmembrane</keyword>
<dbReference type="GO" id="GO:0016121">
    <property type="term" value="P:carotene catabolic process"/>
    <property type="evidence" value="ECO:0007669"/>
    <property type="project" value="UniProtKB-UniRule"/>
</dbReference>
<evidence type="ECO:0000313" key="2">
    <source>
        <dbReference type="EMBL" id="MBX0322857.1"/>
    </source>
</evidence>
<keyword evidence="1" id="KW-0223">Dioxygenase</keyword>
<feature type="transmembrane region" description="Helical" evidence="1">
    <location>
        <begin position="286"/>
        <end position="307"/>
    </location>
</feature>
<proteinExistence type="inferred from homology"/>
<keyword evidence="1" id="KW-1003">Cell membrane</keyword>
<feature type="transmembrane region" description="Helical" evidence="1">
    <location>
        <begin position="319"/>
        <end position="340"/>
    </location>
</feature>
<dbReference type="GO" id="GO:0005886">
    <property type="term" value="C:plasma membrane"/>
    <property type="evidence" value="ECO:0007669"/>
    <property type="project" value="UniProtKB-SubCell"/>
</dbReference>
<comment type="catalytic activity">
    <reaction evidence="1">
        <text>all-trans-beta-carotene + O2 = 2 all-trans-retinal</text>
        <dbReference type="Rhea" id="RHEA:32887"/>
        <dbReference type="ChEBI" id="CHEBI:15379"/>
        <dbReference type="ChEBI" id="CHEBI:17579"/>
        <dbReference type="ChEBI" id="CHEBI:17898"/>
        <dbReference type="EC" id="1.13.11.63"/>
    </reaction>
</comment>
<dbReference type="GO" id="GO:0005506">
    <property type="term" value="F:iron ion binding"/>
    <property type="evidence" value="ECO:0007669"/>
    <property type="project" value="UniProtKB-UniRule"/>
</dbReference>
<keyword evidence="1" id="KW-1133">Transmembrane helix</keyword>
<gene>
    <name evidence="2" type="ORF">EGH21_07415</name>
</gene>
<keyword evidence="3" id="KW-1185">Reference proteome</keyword>
<feature type="transmembrane region" description="Helical" evidence="1">
    <location>
        <begin position="146"/>
        <end position="167"/>
    </location>
</feature>
<dbReference type="GO" id="GO:0010436">
    <property type="term" value="F:carotenoid dioxygenase activity"/>
    <property type="evidence" value="ECO:0007669"/>
    <property type="project" value="UniProtKB-UniRule"/>
</dbReference>
<organism evidence="2 3">
    <name type="scientific">Haloarcula rubra</name>
    <dbReference type="NCBI Taxonomy" id="2487747"/>
    <lineage>
        <taxon>Archaea</taxon>
        <taxon>Methanobacteriati</taxon>
        <taxon>Methanobacteriota</taxon>
        <taxon>Stenosarchaea group</taxon>
        <taxon>Halobacteria</taxon>
        <taxon>Halobacteriales</taxon>
        <taxon>Haloarculaceae</taxon>
        <taxon>Haloarcula</taxon>
    </lineage>
</organism>
<comment type="function">
    <text evidence="1">Catalyzes the cleavage of beta-carotene at its central double bond (15,15') to yield two molecules of all-trans-retinal.</text>
</comment>
<sequence>MSGKTLTRLGHRSLPALTGDNRFLTVSRVGLVAVCLAFLGLRAAGVSLSLSTQAGIYLFGMVALNLPHGGYEHFANLRRRELDFRWRYLGCYLGLVGAFVALFVVAPVAGLALAIGVAVAKGGFGGLAVLDATSGTDHLPARWQRALAALVRGGAVMAVPLVAWPGVFQTFSHHMVAIFDPGALLPYTPYFETTRWVVGGGWLAAALAHVGVGFRRGGGRSWLVDAAETALLGAYFVVVPVVVAVGLYFPLWYSTRQVGRDVAIDAARGTGGPDVLDFEEPQRVALAAWGLLMAGAVLTFLLAGLLYRFAPNPLGSASPLVGGVAFWSVFVSIVALPHVVVGDWLDRRQGIWFVP</sequence>
<dbReference type="GO" id="GO:0003834">
    <property type="term" value="F:beta-carotene 15,15'-dioxygenase activity"/>
    <property type="evidence" value="ECO:0007669"/>
    <property type="project" value="UniProtKB-EC"/>
</dbReference>
<accession>A0AAW4PRA1</accession>
<keyword evidence="1" id="KW-0408">Iron</keyword>
<dbReference type="NCBIfam" id="TIGR03753">
    <property type="entry name" value="blh_monoox"/>
    <property type="match status" value="1"/>
</dbReference>
<dbReference type="RefSeq" id="WP_220617835.1">
    <property type="nucleotide sequence ID" value="NZ_RKLR01000002.1"/>
</dbReference>
<dbReference type="HAMAP" id="MF_02093">
    <property type="entry name" value="Beta_carotene_diox"/>
    <property type="match status" value="1"/>
</dbReference>
<dbReference type="InterPro" id="IPR022270">
    <property type="entry name" value="Blh_diox"/>
</dbReference>
<dbReference type="Proteomes" id="UP001430377">
    <property type="component" value="Unassembled WGS sequence"/>
</dbReference>
<keyword evidence="1" id="KW-0472">Membrane</keyword>
<feature type="transmembrane region" description="Helical" evidence="1">
    <location>
        <begin position="86"/>
        <end position="105"/>
    </location>
</feature>
<keyword evidence="1" id="KW-0479">Metal-binding</keyword>
<dbReference type="AlphaFoldDB" id="A0AAW4PRA1"/>
<keyword evidence="1" id="KW-0560">Oxidoreductase</keyword>
<comment type="similarity">
    <text evidence="1">Belongs to the Brp/Blh beta-carotene diooxygenase family.</text>
</comment>
<dbReference type="EC" id="1.13.11.63" evidence="1"/>
<feature type="transmembrane region" description="Helical" evidence="1">
    <location>
        <begin position="21"/>
        <end position="41"/>
    </location>
</feature>
<evidence type="ECO:0000256" key="1">
    <source>
        <dbReference type="HAMAP-Rule" id="MF_02093"/>
    </source>
</evidence>
<evidence type="ECO:0000313" key="3">
    <source>
        <dbReference type="Proteomes" id="UP001430377"/>
    </source>
</evidence>